<feature type="domain" description="UVR" evidence="7">
    <location>
        <begin position="207"/>
        <end position="242"/>
    </location>
</feature>
<dbReference type="CDD" id="cd10434">
    <property type="entry name" value="GIY-YIG_UvrC_Cho"/>
    <property type="match status" value="1"/>
</dbReference>
<dbReference type="InterPro" id="IPR038476">
    <property type="entry name" value="UvrC_RNase_H_dom_sf"/>
</dbReference>
<dbReference type="PROSITE" id="PS50151">
    <property type="entry name" value="UVR"/>
    <property type="match status" value="1"/>
</dbReference>
<dbReference type="InterPro" id="IPR001162">
    <property type="entry name" value="UvrC_RNase_H_dom"/>
</dbReference>
<dbReference type="Gene3D" id="1.10.150.20">
    <property type="entry name" value="5' to 3' exonuclease, C-terminal subdomain"/>
    <property type="match status" value="1"/>
</dbReference>
<dbReference type="SUPFAM" id="SSF47781">
    <property type="entry name" value="RuvA domain 2-like"/>
    <property type="match status" value="1"/>
</dbReference>
<dbReference type="Pfam" id="PF14520">
    <property type="entry name" value="HHH_5"/>
    <property type="match status" value="1"/>
</dbReference>
<reference evidence="10" key="2">
    <citation type="submission" date="2020-09" db="EMBL/GenBank/DDBJ databases">
        <authorList>
            <person name="Sun Q."/>
            <person name="Kim S."/>
        </authorList>
    </citation>
    <scope>NUCLEOTIDE SEQUENCE</scope>
    <source>
        <strain evidence="10">KCTC 12988</strain>
    </source>
</reference>
<comment type="caution">
    <text evidence="10">The sequence shown here is derived from an EMBL/GenBank/DDBJ whole genome shotgun (WGS) entry which is preliminary data.</text>
</comment>
<accession>A0A918WMM5</accession>
<evidence type="ECO:0000256" key="1">
    <source>
        <dbReference type="ARBA" id="ARBA00022490"/>
    </source>
</evidence>
<keyword evidence="1" id="KW-0963">Cytoplasm</keyword>
<evidence type="ECO:0000259" key="7">
    <source>
        <dbReference type="PROSITE" id="PS50151"/>
    </source>
</evidence>
<dbReference type="SUPFAM" id="SSF46600">
    <property type="entry name" value="C-terminal UvrC-binding domain of UvrB"/>
    <property type="match status" value="1"/>
</dbReference>
<dbReference type="InterPro" id="IPR010994">
    <property type="entry name" value="RuvA_2-like"/>
</dbReference>
<dbReference type="SMART" id="SM00278">
    <property type="entry name" value="HhH1"/>
    <property type="match status" value="2"/>
</dbReference>
<keyword evidence="2" id="KW-0227">DNA damage</keyword>
<evidence type="ECO:0000313" key="10">
    <source>
        <dbReference type="EMBL" id="GHC59193.1"/>
    </source>
</evidence>
<dbReference type="GO" id="GO:0009380">
    <property type="term" value="C:excinuclease repair complex"/>
    <property type="evidence" value="ECO:0007669"/>
    <property type="project" value="TreeGrafter"/>
</dbReference>
<evidence type="ECO:0000256" key="6">
    <source>
        <dbReference type="ARBA" id="ARBA00023236"/>
    </source>
</evidence>
<name>A0A918WMM5_9BACT</name>
<dbReference type="InterPro" id="IPR000305">
    <property type="entry name" value="GIY-YIG_endonuc"/>
</dbReference>
<dbReference type="GO" id="GO:0006289">
    <property type="term" value="P:nucleotide-excision repair"/>
    <property type="evidence" value="ECO:0007669"/>
    <property type="project" value="InterPro"/>
</dbReference>
<dbReference type="SMART" id="SM00465">
    <property type="entry name" value="GIYc"/>
    <property type="match status" value="1"/>
</dbReference>
<dbReference type="InterPro" id="IPR035901">
    <property type="entry name" value="GIY-YIG_endonuc_sf"/>
</dbReference>
<dbReference type="SUPFAM" id="SSF82771">
    <property type="entry name" value="GIY-YIG endonuclease"/>
    <property type="match status" value="1"/>
</dbReference>
<dbReference type="GO" id="GO:0003677">
    <property type="term" value="F:DNA binding"/>
    <property type="evidence" value="ECO:0007669"/>
    <property type="project" value="InterPro"/>
</dbReference>
<protein>
    <submittedName>
        <fullName evidence="10">UvrABC system protein C</fullName>
    </submittedName>
</protein>
<proteinExistence type="predicted"/>
<dbReference type="Gene3D" id="4.10.860.10">
    <property type="entry name" value="UVR domain"/>
    <property type="match status" value="1"/>
</dbReference>
<evidence type="ECO:0000259" key="8">
    <source>
        <dbReference type="PROSITE" id="PS50164"/>
    </source>
</evidence>
<evidence type="ECO:0000256" key="3">
    <source>
        <dbReference type="ARBA" id="ARBA00022769"/>
    </source>
</evidence>
<dbReference type="GO" id="GO:0009381">
    <property type="term" value="F:excinuclease ABC activity"/>
    <property type="evidence" value="ECO:0007669"/>
    <property type="project" value="InterPro"/>
</dbReference>
<dbReference type="PROSITE" id="PS50164">
    <property type="entry name" value="GIY_YIG"/>
    <property type="match status" value="1"/>
</dbReference>
<dbReference type="InterPro" id="IPR047296">
    <property type="entry name" value="GIY-YIG_UvrC_Cho"/>
</dbReference>
<dbReference type="GO" id="GO:0009432">
    <property type="term" value="P:SOS response"/>
    <property type="evidence" value="ECO:0007669"/>
    <property type="project" value="UniProtKB-KW"/>
</dbReference>
<dbReference type="Proteomes" id="UP000644507">
    <property type="component" value="Unassembled WGS sequence"/>
</dbReference>
<sequence>MAVDLKEQLRTVPHKPGVYLMKDRLGSIIYVGKARDLKKRLSCYFMPSKKMRADLKTRALIDSICDFEIHEVRNEPESLLLEGKLIKQYRPRYNVAFRDDKRFLLVRIDLEEPWPKFTTTRLKKEDSARYFGPFAHSGALRSTLAWLHREFGLRSCQPKNPGEQDYKHCNADIIRNCTAPCIDKISREEYLERAMEACDLLEGKGRRERLRGLRKEMEAASVRMDFERAAKLRDIMQNLEKTLSPTRQFTRGRGVPTTVKPTEDLEELGRLMNLPGPPEIMECFDISNISDTHIVASMVRFRGGAPDNQNYRRYRIKTVKGQDDFASMAEVVRRRYARILMENGEANPEVAEANQERPLEALRRLAKEGKSPITIPDLVIVDGGKGQLSSAVAELERLGLGELTIVGLAKQREEIFFPGESEPLLLSHETGALKLMQRIRDEAHRFANGYNELLLRKRMKESLLDECPGVSPRRKAALLKKFGSVARLREASATEIATLPGISEKTAEGILEWLDNL</sequence>
<dbReference type="InterPro" id="IPR001943">
    <property type="entry name" value="UVR_dom"/>
</dbReference>
<evidence type="ECO:0000313" key="11">
    <source>
        <dbReference type="Proteomes" id="UP000644507"/>
    </source>
</evidence>
<dbReference type="Pfam" id="PF08459">
    <property type="entry name" value="UvrC_RNaseH_dom"/>
    <property type="match status" value="1"/>
</dbReference>
<evidence type="ECO:0000256" key="2">
    <source>
        <dbReference type="ARBA" id="ARBA00022763"/>
    </source>
</evidence>
<dbReference type="RefSeq" id="WP_189570963.1">
    <property type="nucleotide sequence ID" value="NZ_BMXI01000012.1"/>
</dbReference>
<dbReference type="Gene3D" id="3.40.1440.10">
    <property type="entry name" value="GIY-YIG endonuclease"/>
    <property type="match status" value="1"/>
</dbReference>
<dbReference type="InterPro" id="IPR003583">
    <property type="entry name" value="Hlx-hairpin-Hlx_DNA-bd_motif"/>
</dbReference>
<dbReference type="AlphaFoldDB" id="A0A918WMM5"/>
<dbReference type="PANTHER" id="PTHR30562:SF1">
    <property type="entry name" value="UVRABC SYSTEM PROTEIN C"/>
    <property type="match status" value="1"/>
</dbReference>
<dbReference type="FunFam" id="3.40.1440.10:FF:000001">
    <property type="entry name" value="UvrABC system protein C"/>
    <property type="match status" value="1"/>
</dbReference>
<dbReference type="PANTHER" id="PTHR30562">
    <property type="entry name" value="UVRC/OXIDOREDUCTASE"/>
    <property type="match status" value="1"/>
</dbReference>
<dbReference type="PROSITE" id="PS50165">
    <property type="entry name" value="UVRC"/>
    <property type="match status" value="1"/>
</dbReference>
<keyword evidence="3" id="KW-0228">DNA excision</keyword>
<gene>
    <name evidence="10" type="primary">uvrC</name>
    <name evidence="10" type="ORF">GCM10007100_27870</name>
</gene>
<reference evidence="10" key="1">
    <citation type="journal article" date="2014" name="Int. J. Syst. Evol. Microbiol.">
        <title>Complete genome sequence of Corynebacterium casei LMG S-19264T (=DSM 44701T), isolated from a smear-ripened cheese.</title>
        <authorList>
            <consortium name="US DOE Joint Genome Institute (JGI-PGF)"/>
            <person name="Walter F."/>
            <person name="Albersmeier A."/>
            <person name="Kalinowski J."/>
            <person name="Ruckert C."/>
        </authorList>
    </citation>
    <scope>NUCLEOTIDE SEQUENCE</scope>
    <source>
        <strain evidence="10">KCTC 12988</strain>
    </source>
</reference>
<dbReference type="Gene3D" id="3.30.420.340">
    <property type="entry name" value="UvrC, RNAse H endonuclease domain"/>
    <property type="match status" value="1"/>
</dbReference>
<dbReference type="Pfam" id="PF02151">
    <property type="entry name" value="UVR"/>
    <property type="match status" value="1"/>
</dbReference>
<evidence type="ECO:0000259" key="9">
    <source>
        <dbReference type="PROSITE" id="PS50165"/>
    </source>
</evidence>
<dbReference type="InterPro" id="IPR050066">
    <property type="entry name" value="UvrABC_protein_C"/>
</dbReference>
<evidence type="ECO:0000256" key="4">
    <source>
        <dbReference type="ARBA" id="ARBA00022881"/>
    </source>
</evidence>
<keyword evidence="5" id="KW-0234">DNA repair</keyword>
<keyword evidence="11" id="KW-1185">Reference proteome</keyword>
<dbReference type="EMBL" id="BMXI01000012">
    <property type="protein sequence ID" value="GHC59193.1"/>
    <property type="molecule type" value="Genomic_DNA"/>
</dbReference>
<feature type="domain" description="UvrC family homology region profile" evidence="9">
    <location>
        <begin position="263"/>
        <end position="391"/>
    </location>
</feature>
<organism evidence="10 11">
    <name type="scientific">Roseibacillus persicicus</name>
    <dbReference type="NCBI Taxonomy" id="454148"/>
    <lineage>
        <taxon>Bacteria</taxon>
        <taxon>Pseudomonadati</taxon>
        <taxon>Verrucomicrobiota</taxon>
        <taxon>Verrucomicrobiia</taxon>
        <taxon>Verrucomicrobiales</taxon>
        <taxon>Verrucomicrobiaceae</taxon>
        <taxon>Roseibacillus</taxon>
    </lineage>
</organism>
<dbReference type="Pfam" id="PF01541">
    <property type="entry name" value="GIY-YIG"/>
    <property type="match status" value="1"/>
</dbReference>
<keyword evidence="6" id="KW-0742">SOS response</keyword>
<evidence type="ECO:0000256" key="5">
    <source>
        <dbReference type="ARBA" id="ARBA00023204"/>
    </source>
</evidence>
<keyword evidence="4" id="KW-0267">Excision nuclease</keyword>
<feature type="domain" description="GIY-YIG" evidence="8">
    <location>
        <begin position="14"/>
        <end position="95"/>
    </location>
</feature>
<dbReference type="InterPro" id="IPR036876">
    <property type="entry name" value="UVR_dom_sf"/>
</dbReference>